<dbReference type="GO" id="GO:0005524">
    <property type="term" value="F:ATP binding"/>
    <property type="evidence" value="ECO:0007669"/>
    <property type="project" value="InterPro"/>
</dbReference>
<dbReference type="InterPro" id="IPR038718">
    <property type="entry name" value="SNF2-like_sf"/>
</dbReference>
<proteinExistence type="predicted"/>
<keyword evidence="2" id="KW-0862">Zinc</keyword>
<dbReference type="STRING" id="872970.SAMN04488134_1111"/>
<dbReference type="GO" id="GO:0004386">
    <property type="term" value="F:helicase activity"/>
    <property type="evidence" value="ECO:0007669"/>
    <property type="project" value="UniProtKB-KW"/>
</dbReference>
<dbReference type="InterPro" id="IPR001650">
    <property type="entry name" value="Helicase_C-like"/>
</dbReference>
<keyword evidence="7" id="KW-1185">Reference proteome</keyword>
<dbReference type="Gene3D" id="3.40.50.300">
    <property type="entry name" value="P-loop containing nucleotide triphosphate hydrolases"/>
    <property type="match status" value="1"/>
</dbReference>
<evidence type="ECO:0000256" key="2">
    <source>
        <dbReference type="PROSITE-ProRule" id="PRU00325"/>
    </source>
</evidence>
<accession>A0A1H8RRW6</accession>
<keyword evidence="6" id="KW-0347">Helicase</keyword>
<dbReference type="Pfam" id="PF04434">
    <property type="entry name" value="SWIM"/>
    <property type="match status" value="1"/>
</dbReference>
<keyword evidence="6" id="KW-0067">ATP-binding</keyword>
<dbReference type="PANTHER" id="PTHR10799">
    <property type="entry name" value="SNF2/RAD54 HELICASE FAMILY"/>
    <property type="match status" value="1"/>
</dbReference>
<dbReference type="InterPro" id="IPR049730">
    <property type="entry name" value="SNF2/RAD54-like_C"/>
</dbReference>
<dbReference type="Pfam" id="PF08455">
    <property type="entry name" value="SNF2_assoc"/>
    <property type="match status" value="1"/>
</dbReference>
<keyword evidence="2" id="KW-0863">Zinc-finger</keyword>
<organism evidence="6 7">
    <name type="scientific">Amphibacillus marinus</name>
    <dbReference type="NCBI Taxonomy" id="872970"/>
    <lineage>
        <taxon>Bacteria</taxon>
        <taxon>Bacillati</taxon>
        <taxon>Bacillota</taxon>
        <taxon>Bacilli</taxon>
        <taxon>Bacillales</taxon>
        <taxon>Bacillaceae</taxon>
        <taxon>Amphibacillus</taxon>
    </lineage>
</organism>
<dbReference type="InterPro" id="IPR007527">
    <property type="entry name" value="Znf_SWIM"/>
</dbReference>
<dbReference type="PROSITE" id="PS51192">
    <property type="entry name" value="HELICASE_ATP_BIND_1"/>
    <property type="match status" value="1"/>
</dbReference>
<evidence type="ECO:0000259" key="3">
    <source>
        <dbReference type="PROSITE" id="PS50966"/>
    </source>
</evidence>
<dbReference type="InterPro" id="IPR013663">
    <property type="entry name" value="Helicase_SWF/SNF/SWI_bac"/>
</dbReference>
<name>A0A1H8RRW6_9BACI</name>
<dbReference type="CDD" id="cd18012">
    <property type="entry name" value="DEXQc_arch_SWI2_SNF2"/>
    <property type="match status" value="1"/>
</dbReference>
<dbReference type="Proteomes" id="UP000199300">
    <property type="component" value="Unassembled WGS sequence"/>
</dbReference>
<dbReference type="InterPro" id="IPR014001">
    <property type="entry name" value="Helicase_ATP-bd"/>
</dbReference>
<evidence type="ECO:0000313" key="6">
    <source>
        <dbReference type="EMBL" id="SEO68693.1"/>
    </source>
</evidence>
<feature type="domain" description="Helicase C-terminal" evidence="5">
    <location>
        <begin position="897"/>
        <end position="1059"/>
    </location>
</feature>
<evidence type="ECO:0000256" key="1">
    <source>
        <dbReference type="ARBA" id="ARBA00022801"/>
    </source>
</evidence>
<evidence type="ECO:0000313" key="7">
    <source>
        <dbReference type="Proteomes" id="UP000199300"/>
    </source>
</evidence>
<dbReference type="Gene3D" id="3.40.50.10810">
    <property type="entry name" value="Tandem AAA-ATPase domain"/>
    <property type="match status" value="1"/>
</dbReference>
<sequence>MSSLFIETQDIIKITGQRFYRRGLDYYKKGRVHQLSFNRAIQCWSATVKGASSYQVRIFLFKDDDLEATCNCPAYEAHYTCKHIAAVLLAISHSQQPNQVYQEPVIQQSTDPFPLRMIQAFEANAPGVSQDRQLLKIMFILTEVKQGANMETYYKLSIKAGDSQLFIVKDIEQFIEALLNQQVYKITNTFSYRPNLFSLMPNDLLICELVEQAIHHAHVYRTDFLELDNRELVIPPFLLKELLAHLVGSMLTFIKSEDNSSFAEIHSYQSLPQLAIQVELSNQHAYSVNLSQLFKHHFSHAYQLLVYNNHFYFLSSEKVKILKQLYALLPYRQKQTYLINRSQMPDFVGHVVPKLKQIGSVQLSSETERTLKQAPLLPKLFVDEEKGSLTVSCSFQYDQIEISPFQKQVNHEQVLLRDFAGEAAIIQKLENSGFHYLNQRFQLFNEAQIHHFINNVIPELTNQASIYLSDKVKLLLTKSKPQLHSNIDLNHQTGLLDVQFDIEGITKDDIDALLEALIEKKSYFRASNGPLIDLNDQTFAEFKALADQLRIKKKDIQHGEAHIHAARGLQITQALSNNNTHYSKTFKQLLTTLKHGRKDDYPLPVGLTAELRDYQLIGFKWFKALASYHLGGILADEMGLGKTVQAISFIASEKETAAQQKSLIITPASLLYNWKKEFQKFAPELIVKVITGTKTERRERIKSNKKVDVLITSYPLLRQDYPVLEDQQFDIVILDEAQAIKNHLTQTAKATRQIRATHRFALSGTPIENRQEELWSIFQTISPGFLGSKKQFVNYSNEQIKQITQPFILRRLKIDVLPDLPEKIEFEQYSDLTIEQKQVYLVYLQKMQQKLDEAIRSNQFETGKLDILAGLTRLRQICCHPKLFLDNYQGESGKLSLLLTILEQLQAQGRRVLIFSQFSSMLKLILAELNKLNYLSFYLDGQTPALERVEMAEAFNNGDCNVFLVSLKAGGTGLNLTGADTVILFDLWWNPAVEAQAAGRAHRIGQKNKVEVIRLITEGTIEEKIFQLQQGKRELVDQIIAPSNTLLSSLTEAQLRELLTFEQNE</sequence>
<evidence type="ECO:0000259" key="4">
    <source>
        <dbReference type="PROSITE" id="PS51192"/>
    </source>
</evidence>
<dbReference type="SMART" id="SM00487">
    <property type="entry name" value="DEXDc"/>
    <property type="match status" value="1"/>
</dbReference>
<dbReference type="GO" id="GO:0016787">
    <property type="term" value="F:hydrolase activity"/>
    <property type="evidence" value="ECO:0007669"/>
    <property type="project" value="UniProtKB-KW"/>
</dbReference>
<keyword evidence="6" id="KW-0547">Nucleotide-binding</keyword>
<dbReference type="SMART" id="SM00490">
    <property type="entry name" value="HELICc"/>
    <property type="match status" value="1"/>
</dbReference>
<protein>
    <submittedName>
        <fullName evidence="6">Superfamily II DNA or RNA helicase, SNF2 family</fullName>
    </submittedName>
</protein>
<dbReference type="Pfam" id="PF00176">
    <property type="entry name" value="SNF2-rel_dom"/>
    <property type="match status" value="1"/>
</dbReference>
<dbReference type="RefSeq" id="WP_091499322.1">
    <property type="nucleotide sequence ID" value="NZ_FODJ01000011.1"/>
</dbReference>
<dbReference type="AlphaFoldDB" id="A0A1H8RRW6"/>
<dbReference type="PROSITE" id="PS51194">
    <property type="entry name" value="HELICASE_CTER"/>
    <property type="match status" value="1"/>
</dbReference>
<gene>
    <name evidence="6" type="ORF">SAMN04488134_1111</name>
</gene>
<dbReference type="EMBL" id="FODJ01000011">
    <property type="protein sequence ID" value="SEO68693.1"/>
    <property type="molecule type" value="Genomic_DNA"/>
</dbReference>
<dbReference type="InterPro" id="IPR000330">
    <property type="entry name" value="SNF2_N"/>
</dbReference>
<dbReference type="FunFam" id="3.40.50.300:FF:000533">
    <property type="entry name" value="Helicase, Snf2 family"/>
    <property type="match status" value="1"/>
</dbReference>
<dbReference type="PROSITE" id="PS50966">
    <property type="entry name" value="ZF_SWIM"/>
    <property type="match status" value="1"/>
</dbReference>
<dbReference type="OrthoDB" id="9760715at2"/>
<keyword evidence="2" id="KW-0479">Metal-binding</keyword>
<dbReference type="SUPFAM" id="SSF52540">
    <property type="entry name" value="P-loop containing nucleoside triphosphate hydrolases"/>
    <property type="match status" value="2"/>
</dbReference>
<dbReference type="Pfam" id="PF00271">
    <property type="entry name" value="Helicase_C"/>
    <property type="match status" value="1"/>
</dbReference>
<feature type="domain" description="SWIM-type" evidence="3">
    <location>
        <begin position="54"/>
        <end position="92"/>
    </location>
</feature>
<dbReference type="GO" id="GO:0008270">
    <property type="term" value="F:zinc ion binding"/>
    <property type="evidence" value="ECO:0007669"/>
    <property type="project" value="UniProtKB-KW"/>
</dbReference>
<reference evidence="6 7" key="1">
    <citation type="submission" date="2016-10" db="EMBL/GenBank/DDBJ databases">
        <authorList>
            <person name="de Groot N.N."/>
        </authorList>
    </citation>
    <scope>NUCLEOTIDE SEQUENCE [LARGE SCALE GENOMIC DNA]</scope>
    <source>
        <strain evidence="6 7">CGMCC 1.10434</strain>
    </source>
</reference>
<dbReference type="InterPro" id="IPR027417">
    <property type="entry name" value="P-loop_NTPase"/>
</dbReference>
<keyword evidence="1" id="KW-0378">Hydrolase</keyword>
<dbReference type="CDD" id="cd18793">
    <property type="entry name" value="SF2_C_SNF"/>
    <property type="match status" value="1"/>
</dbReference>
<feature type="domain" description="Helicase ATP-binding" evidence="4">
    <location>
        <begin position="623"/>
        <end position="784"/>
    </location>
</feature>
<evidence type="ECO:0000259" key="5">
    <source>
        <dbReference type="PROSITE" id="PS51194"/>
    </source>
</evidence>